<feature type="transmembrane region" description="Helical" evidence="1">
    <location>
        <begin position="46"/>
        <end position="66"/>
    </location>
</feature>
<dbReference type="Gene3D" id="2.60.40.1080">
    <property type="match status" value="1"/>
</dbReference>
<dbReference type="SMART" id="SM00635">
    <property type="entry name" value="BID_2"/>
    <property type="match status" value="1"/>
</dbReference>
<dbReference type="EMBL" id="AP019309">
    <property type="protein sequence ID" value="BBH26067.1"/>
    <property type="molecule type" value="Genomic_DNA"/>
</dbReference>
<proteinExistence type="predicted"/>
<organism evidence="3 4">
    <name type="scientific">Intestinibaculum porci</name>
    <dbReference type="NCBI Taxonomy" id="2487118"/>
    <lineage>
        <taxon>Bacteria</taxon>
        <taxon>Bacillati</taxon>
        <taxon>Bacillota</taxon>
        <taxon>Erysipelotrichia</taxon>
        <taxon>Erysipelotrichales</taxon>
        <taxon>Erysipelotrichaceae</taxon>
        <taxon>Intestinibaculum</taxon>
    </lineage>
</organism>
<evidence type="ECO:0000256" key="1">
    <source>
        <dbReference type="SAM" id="Phobius"/>
    </source>
</evidence>
<dbReference type="InParanoid" id="A0A3G9J4H5"/>
<evidence type="ECO:0000259" key="2">
    <source>
        <dbReference type="SMART" id="SM00635"/>
    </source>
</evidence>
<keyword evidence="4" id="KW-1185">Reference proteome</keyword>
<dbReference type="InterPro" id="IPR003343">
    <property type="entry name" value="Big_2"/>
</dbReference>
<dbReference type="RefSeq" id="WP_125118974.1">
    <property type="nucleotide sequence ID" value="NZ_AP019309.1"/>
</dbReference>
<feature type="transmembrane region" description="Helical" evidence="1">
    <location>
        <begin position="20"/>
        <end position="39"/>
    </location>
</feature>
<dbReference type="AlphaFoldDB" id="A0A3G9J4H5"/>
<keyword evidence="1" id="KW-0472">Membrane</keyword>
<evidence type="ECO:0000313" key="3">
    <source>
        <dbReference type="EMBL" id="BBH26067.1"/>
    </source>
</evidence>
<dbReference type="KEGG" id="ebm:SG0102_10010"/>
<accession>A0A3G9J4H5</accession>
<reference evidence="3 4" key="1">
    <citation type="submission" date="2018-11" db="EMBL/GenBank/DDBJ databases">
        <title>Novel Erysipelotrichaceae bacterium isolated from small intestine of a swine.</title>
        <authorList>
            <person name="Kim J.S."/>
            <person name="Choe H."/>
            <person name="Lee Y.R."/>
            <person name="Kim K.M."/>
            <person name="Park D.S."/>
        </authorList>
    </citation>
    <scope>NUCLEOTIDE SEQUENCE [LARGE SCALE GENOMIC DNA]</scope>
    <source>
        <strain evidence="3 4">SG0102</strain>
    </source>
</reference>
<keyword evidence="1" id="KW-1133">Transmembrane helix</keyword>
<dbReference type="InterPro" id="IPR008964">
    <property type="entry name" value="Invasin/intimin_cell_adhesion"/>
</dbReference>
<keyword evidence="1" id="KW-0812">Transmembrane</keyword>
<feature type="domain" description="BIG2" evidence="2">
    <location>
        <begin position="73"/>
        <end position="152"/>
    </location>
</feature>
<evidence type="ECO:0000313" key="4">
    <source>
        <dbReference type="Proteomes" id="UP000268059"/>
    </source>
</evidence>
<dbReference type="Pfam" id="PF02368">
    <property type="entry name" value="Big_2"/>
    <property type="match status" value="1"/>
</dbReference>
<name>A0A3G9J4H5_9FIRM</name>
<gene>
    <name evidence="3" type="ORF">SG0102_10010</name>
</gene>
<dbReference type="Proteomes" id="UP000268059">
    <property type="component" value="Chromosome"/>
</dbReference>
<dbReference type="SUPFAM" id="SSF49373">
    <property type="entry name" value="Invasin/intimin cell-adhesion fragments"/>
    <property type="match status" value="1"/>
</dbReference>
<sequence length="160" mass="18053">MAETTDVIEEELEDRKISKGLIFTAIVLFPLVPFALIYLNRKLNKYVRGALMIAWFIVLTATYQIACMREGPVVKSISTPISTITCKVGTTKKIDYTILPDTKKLKIKELNFKSSDRSKATVDNHGVVKTTAPGKVTITLTVIDNHYTQRIKKMKMMIVE</sequence>
<dbReference type="OrthoDB" id="1651269at2"/>
<protein>
    <recommendedName>
        <fullName evidence="2">BIG2 domain-containing protein</fullName>
    </recommendedName>
</protein>